<keyword evidence="1" id="KW-0812">Transmembrane</keyword>
<evidence type="ECO:0000313" key="4">
    <source>
        <dbReference type="Proteomes" id="UP000198281"/>
    </source>
</evidence>
<feature type="transmembrane region" description="Helical" evidence="1">
    <location>
        <begin position="244"/>
        <end position="266"/>
    </location>
</feature>
<dbReference type="InterPro" id="IPR008756">
    <property type="entry name" value="Peptidase_M56"/>
</dbReference>
<gene>
    <name evidence="3" type="ORF">SAMN06295912_102293</name>
</gene>
<evidence type="ECO:0000313" key="3">
    <source>
        <dbReference type="EMBL" id="SNS21286.1"/>
    </source>
</evidence>
<feature type="transmembrane region" description="Helical" evidence="1">
    <location>
        <begin position="100"/>
        <end position="123"/>
    </location>
</feature>
<name>A0A239CM18_9SPHN</name>
<feature type="domain" description="Peptidase M56" evidence="2">
    <location>
        <begin position="11"/>
        <end position="276"/>
    </location>
</feature>
<feature type="transmembrane region" description="Helical" evidence="1">
    <location>
        <begin position="36"/>
        <end position="54"/>
    </location>
</feature>
<dbReference type="EMBL" id="FZOS01000002">
    <property type="protein sequence ID" value="SNS21286.1"/>
    <property type="molecule type" value="Genomic_DNA"/>
</dbReference>
<proteinExistence type="predicted"/>
<dbReference type="OrthoDB" id="1628901at2"/>
<dbReference type="PANTHER" id="PTHR34978">
    <property type="entry name" value="POSSIBLE SENSOR-TRANSDUCER PROTEIN BLAR"/>
    <property type="match status" value="1"/>
</dbReference>
<dbReference type="AlphaFoldDB" id="A0A239CM18"/>
<evidence type="ECO:0000259" key="2">
    <source>
        <dbReference type="Pfam" id="PF05569"/>
    </source>
</evidence>
<feature type="transmembrane region" description="Helical" evidence="1">
    <location>
        <begin position="195"/>
        <end position="218"/>
    </location>
</feature>
<dbReference type="InterPro" id="IPR052173">
    <property type="entry name" value="Beta-lactam_resp_regulator"/>
</dbReference>
<keyword evidence="1" id="KW-1133">Transmembrane helix</keyword>
<dbReference type="CDD" id="cd07341">
    <property type="entry name" value="M56_BlaR1_MecR1_like"/>
    <property type="match status" value="1"/>
</dbReference>
<reference evidence="4" key="1">
    <citation type="submission" date="2017-06" db="EMBL/GenBank/DDBJ databases">
        <authorList>
            <person name="Varghese N."/>
            <person name="Submissions S."/>
        </authorList>
    </citation>
    <scope>NUCLEOTIDE SEQUENCE [LARGE SCALE GENOMIC DNA]</scope>
    <source>
        <strain evidence="4">LNB2</strain>
    </source>
</reference>
<accession>A0A239CM18</accession>
<dbReference type="RefSeq" id="WP_089218277.1">
    <property type="nucleotide sequence ID" value="NZ_FZOS01000002.1"/>
</dbReference>
<keyword evidence="4" id="KW-1185">Reference proteome</keyword>
<dbReference type="Proteomes" id="UP000198281">
    <property type="component" value="Unassembled WGS sequence"/>
</dbReference>
<dbReference type="Pfam" id="PF05569">
    <property type="entry name" value="Peptidase_M56"/>
    <property type="match status" value="1"/>
</dbReference>
<feature type="transmembrane region" description="Helical" evidence="1">
    <location>
        <begin position="287"/>
        <end position="311"/>
    </location>
</feature>
<feature type="transmembrane region" description="Helical" evidence="1">
    <location>
        <begin position="12"/>
        <end position="29"/>
    </location>
</feature>
<evidence type="ECO:0000256" key="1">
    <source>
        <dbReference type="SAM" id="Phobius"/>
    </source>
</evidence>
<organism evidence="3 4">
    <name type="scientific">Edaphosphingomonas laterariae</name>
    <dbReference type="NCBI Taxonomy" id="861865"/>
    <lineage>
        <taxon>Bacteria</taxon>
        <taxon>Pseudomonadati</taxon>
        <taxon>Pseudomonadota</taxon>
        <taxon>Alphaproteobacteria</taxon>
        <taxon>Sphingomonadales</taxon>
        <taxon>Rhizorhabdaceae</taxon>
        <taxon>Edaphosphingomonas</taxon>
    </lineage>
</organism>
<keyword evidence="1" id="KW-0472">Membrane</keyword>
<protein>
    <submittedName>
        <fullName evidence="3">Signal transducer regulating beta-lactamase production, contains metallopeptidase domain</fullName>
    </submittedName>
</protein>
<dbReference type="PANTHER" id="PTHR34978:SF3">
    <property type="entry name" value="SLR0241 PROTEIN"/>
    <property type="match status" value="1"/>
</dbReference>
<sequence length="520" mass="54574">MSADWLSASRVAEALIASGLLMAVVLLVRGRVARAFGARVAYALWALPVLRLVMPPLPEMAEPVAAQVPIRIDLSMLDHAVAAPMPVASMDPLPVPGPDWLAIGLGIWLAGAVLYFGWQIGLYRHFLRMALRGSAFLCRRCGIAVHVSAGVRGPVAAGILARRILLPGDFTRRYSRQEQRLVIAHEVAHHVRGDLIANLVALVLVSLHWFNPLAHIAYRAFRADQELACDETVLADEPTSERHAYATALVKSAGHATPAAACALGATQIKRRLKMMAAAKRSRVRRLAGSALVGLLVGGGLMLTATGGIAASGAVEMPRLALVDPVAALPAVQPVPVAPSAVAVEAPTAPVAPVAPAAPVAPVAVQAAAEADRVAAVAEARAAAAEAVAQARESIATARVAEREARASAQQARAQAMRALANVDVDSEVRAAFAAARLDMERGCSERARRDAAGLDDRAAITALSRNCVDMRAIRSQVADALRDARADIRAADLPDAQRRRVTAALDAEIARLRGGGLVD</sequence>